<dbReference type="KEGG" id="msf:IT882_11555"/>
<keyword evidence="1" id="KW-0812">Transmembrane</keyword>
<feature type="transmembrane region" description="Helical" evidence="1">
    <location>
        <begin position="93"/>
        <end position="113"/>
    </location>
</feature>
<gene>
    <name evidence="2" type="ORF">IT882_11555</name>
</gene>
<reference evidence="2 3" key="1">
    <citation type="submission" date="2020-11" db="EMBL/GenBank/DDBJ databases">
        <title>Amino acid is mineralized and recycled by bacteria in oceanic microbiome.</title>
        <authorList>
            <person name="Zheng L.Y."/>
        </authorList>
    </citation>
    <scope>NUCLEOTIDE SEQUENCE [LARGE SCALE GENOMIC DNA]</scope>
    <source>
        <strain evidence="2 3">A32-1</strain>
    </source>
</reference>
<keyword evidence="1" id="KW-0472">Membrane</keyword>
<evidence type="ECO:0000256" key="1">
    <source>
        <dbReference type="SAM" id="Phobius"/>
    </source>
</evidence>
<name>A0A7S8RGZ7_9MICO</name>
<dbReference type="RefSeq" id="WP_195691978.1">
    <property type="nucleotide sequence ID" value="NZ_CP064760.1"/>
</dbReference>
<dbReference type="Proteomes" id="UP000594480">
    <property type="component" value="Chromosome"/>
</dbReference>
<feature type="transmembrane region" description="Helical" evidence="1">
    <location>
        <begin position="68"/>
        <end position="86"/>
    </location>
</feature>
<dbReference type="EMBL" id="CP064760">
    <property type="protein sequence ID" value="QPE03887.1"/>
    <property type="molecule type" value="Genomic_DNA"/>
</dbReference>
<organism evidence="2 3">
    <name type="scientific">Microbacterium schleiferi</name>
    <dbReference type="NCBI Taxonomy" id="69362"/>
    <lineage>
        <taxon>Bacteria</taxon>
        <taxon>Bacillati</taxon>
        <taxon>Actinomycetota</taxon>
        <taxon>Actinomycetes</taxon>
        <taxon>Micrococcales</taxon>
        <taxon>Microbacteriaceae</taxon>
        <taxon>Microbacterium</taxon>
    </lineage>
</organism>
<evidence type="ECO:0000313" key="2">
    <source>
        <dbReference type="EMBL" id="QPE03887.1"/>
    </source>
</evidence>
<accession>A0A7S8RGZ7</accession>
<evidence type="ECO:0000313" key="3">
    <source>
        <dbReference type="Proteomes" id="UP000594480"/>
    </source>
</evidence>
<feature type="transmembrane region" description="Helical" evidence="1">
    <location>
        <begin position="12"/>
        <end position="37"/>
    </location>
</feature>
<proteinExistence type="predicted"/>
<sequence>MSRISTAALRVINALAILALVATTVVLCGASVLFAMLSGDVGYNKPVTAAGWLEEIAEAASAKSGASAILSITLIVVCAIIAFAVWRRSVNWLAAGLVSGVLLSCSLVLVAWGDDNVEKLTEIATSAIGNTPAILPPAATTPAPDPLTVTQARDEITRMLHATIEASTPPLRTPEETPVTVHQTPVAAAPCGEVGARLTVDLTFRTGDNAASLVRILAAWDSAGYMPDRAMQEDFRYSTELPIERMRIRDSTTIDGMLHLKLETACAVEAAG</sequence>
<dbReference type="AlphaFoldDB" id="A0A7S8RGZ7"/>
<keyword evidence="1" id="KW-1133">Transmembrane helix</keyword>
<keyword evidence="3" id="KW-1185">Reference proteome</keyword>
<protein>
    <submittedName>
        <fullName evidence="2">Uncharacterized protein</fullName>
    </submittedName>
</protein>